<evidence type="ECO:0000313" key="3">
    <source>
        <dbReference type="Proteomes" id="UP000602260"/>
    </source>
</evidence>
<organism evidence="2 3">
    <name type="scientific">Flintibacter faecis</name>
    <dbReference type="NCBI Taxonomy" id="2763047"/>
    <lineage>
        <taxon>Bacteria</taxon>
        <taxon>Bacillati</taxon>
        <taxon>Bacillota</taxon>
        <taxon>Clostridia</taxon>
        <taxon>Eubacteriales</taxon>
        <taxon>Flintibacter</taxon>
    </lineage>
</organism>
<evidence type="ECO:0000259" key="1">
    <source>
        <dbReference type="Pfam" id="PF14285"/>
    </source>
</evidence>
<reference evidence="2" key="1">
    <citation type="submission" date="2020-08" db="EMBL/GenBank/DDBJ databases">
        <title>Genome public.</title>
        <authorList>
            <person name="Liu C."/>
            <person name="Sun Q."/>
        </authorList>
    </citation>
    <scope>NUCLEOTIDE SEQUENCE</scope>
    <source>
        <strain evidence="2">BX5</strain>
    </source>
</reference>
<feature type="domain" description="DUF4367" evidence="1">
    <location>
        <begin position="121"/>
        <end position="229"/>
    </location>
</feature>
<comment type="caution">
    <text evidence="2">The sequence shown here is derived from an EMBL/GenBank/DDBJ whole genome shotgun (WGS) entry which is preliminary data.</text>
</comment>
<gene>
    <name evidence="2" type="ORF">H8S55_12165</name>
</gene>
<evidence type="ECO:0000313" key="2">
    <source>
        <dbReference type="EMBL" id="MBC5718060.1"/>
    </source>
</evidence>
<dbReference type="Pfam" id="PF14285">
    <property type="entry name" value="DUF4367"/>
    <property type="match status" value="1"/>
</dbReference>
<dbReference type="RefSeq" id="WP_186879177.1">
    <property type="nucleotide sequence ID" value="NZ_JACOPN010000009.1"/>
</dbReference>
<dbReference type="AlphaFoldDB" id="A0A8J6IYV3"/>
<dbReference type="InterPro" id="IPR025377">
    <property type="entry name" value="DUF4367"/>
</dbReference>
<dbReference type="EMBL" id="JACOPN010000009">
    <property type="protein sequence ID" value="MBC5718060.1"/>
    <property type="molecule type" value="Genomic_DNA"/>
</dbReference>
<name>A0A8J6IYV3_9FIRM</name>
<protein>
    <submittedName>
        <fullName evidence="2">DUF4367 domain-containing protein</fullName>
    </submittedName>
</protein>
<dbReference type="Proteomes" id="UP000602260">
    <property type="component" value="Unassembled WGS sequence"/>
</dbReference>
<sequence>MTDMTDQELDRLMRHVLMDGIGQEVEQTSQQDIPAFQPSPRYQRQMAAMQRDPLAWSRKKQRPAWKKWAQTAAALLLAAGLGLAASPTARADIVRLAVEWSQNRASFVYSGPDVEGELPCYVLGDLPEGFVQTGWQRLGPAMAVADYENAAGDCLYLDYSYMQQGGGTFIDMDEGEVIETLVNGMKGYFFQDADPEAFDILTWTDTRQNIQFTLGGCMDLDQALALAKGLKQLDTDP</sequence>
<accession>A0A8J6IYV3</accession>
<proteinExistence type="predicted"/>
<keyword evidence="3" id="KW-1185">Reference proteome</keyword>